<dbReference type="Proteomes" id="UP001190700">
    <property type="component" value="Unassembled WGS sequence"/>
</dbReference>
<evidence type="ECO:0008006" key="4">
    <source>
        <dbReference type="Google" id="ProtNLM"/>
    </source>
</evidence>
<accession>A0AAE0GMA7</accession>
<dbReference type="AlphaFoldDB" id="A0AAE0GMA7"/>
<protein>
    <recommendedName>
        <fullName evidence="4">EGF-like domain-containing protein</fullName>
    </recommendedName>
</protein>
<sequence>MSEFLLVYALLLATLPNIAIPLQAARRGSLISRRPAQRNAPMNVKAVAKAALTTPTHLHDSVKDGWAGHQGACLAGCSGSGTCNLELGRCDCPPYPAGERGSPCAAPLLPACELVPGYNTPCGGGRGMRTSCQCLEQCDAVNLLWQEVAIHLMPPLATLCKATSLMQD</sequence>
<dbReference type="EMBL" id="LGRX02004366">
    <property type="protein sequence ID" value="KAK3280523.1"/>
    <property type="molecule type" value="Genomic_DNA"/>
</dbReference>
<evidence type="ECO:0000313" key="3">
    <source>
        <dbReference type="Proteomes" id="UP001190700"/>
    </source>
</evidence>
<feature type="chain" id="PRO_5041972842" description="EGF-like domain-containing protein" evidence="1">
    <location>
        <begin position="20"/>
        <end position="168"/>
    </location>
</feature>
<keyword evidence="3" id="KW-1185">Reference proteome</keyword>
<evidence type="ECO:0000313" key="2">
    <source>
        <dbReference type="EMBL" id="KAK3280523.1"/>
    </source>
</evidence>
<organism evidence="2 3">
    <name type="scientific">Cymbomonas tetramitiformis</name>
    <dbReference type="NCBI Taxonomy" id="36881"/>
    <lineage>
        <taxon>Eukaryota</taxon>
        <taxon>Viridiplantae</taxon>
        <taxon>Chlorophyta</taxon>
        <taxon>Pyramimonadophyceae</taxon>
        <taxon>Pyramimonadales</taxon>
        <taxon>Pyramimonadaceae</taxon>
        <taxon>Cymbomonas</taxon>
    </lineage>
</organism>
<gene>
    <name evidence="2" type="ORF">CYMTET_11646</name>
</gene>
<keyword evidence="1" id="KW-0732">Signal</keyword>
<proteinExistence type="predicted"/>
<name>A0AAE0GMA7_9CHLO</name>
<feature type="signal peptide" evidence="1">
    <location>
        <begin position="1"/>
        <end position="19"/>
    </location>
</feature>
<comment type="caution">
    <text evidence="2">The sequence shown here is derived from an EMBL/GenBank/DDBJ whole genome shotgun (WGS) entry which is preliminary data.</text>
</comment>
<reference evidence="2 3" key="1">
    <citation type="journal article" date="2015" name="Genome Biol. Evol.">
        <title>Comparative Genomics of a Bacterivorous Green Alga Reveals Evolutionary Causalities and Consequences of Phago-Mixotrophic Mode of Nutrition.</title>
        <authorList>
            <person name="Burns J.A."/>
            <person name="Paasch A."/>
            <person name="Narechania A."/>
            <person name="Kim E."/>
        </authorList>
    </citation>
    <scope>NUCLEOTIDE SEQUENCE [LARGE SCALE GENOMIC DNA]</scope>
    <source>
        <strain evidence="2 3">PLY_AMNH</strain>
    </source>
</reference>
<evidence type="ECO:0000256" key="1">
    <source>
        <dbReference type="SAM" id="SignalP"/>
    </source>
</evidence>